<feature type="transmembrane region" description="Helical" evidence="9">
    <location>
        <begin position="44"/>
        <end position="66"/>
    </location>
</feature>
<dbReference type="HOGENOM" id="CLU_086356_4_0_6"/>
<feature type="transmembrane region" description="Helical" evidence="9">
    <location>
        <begin position="126"/>
        <end position="150"/>
    </location>
</feature>
<keyword evidence="5 9" id="KW-0812">Transmembrane</keyword>
<dbReference type="PANTHER" id="PTHR35011:SF2">
    <property type="entry name" value="2,3-DIKETO-L-GULONATE TRAP TRANSPORTER SMALL PERMEASE PROTEIN YIAM"/>
    <property type="match status" value="1"/>
</dbReference>
<evidence type="ECO:0000256" key="1">
    <source>
        <dbReference type="ARBA" id="ARBA00004429"/>
    </source>
</evidence>
<feature type="domain" description="Tripartite ATP-independent periplasmic transporters DctQ component" evidence="10">
    <location>
        <begin position="26"/>
        <end position="153"/>
    </location>
</feature>
<comment type="similarity">
    <text evidence="8 9">Belongs to the TRAP transporter small permease family.</text>
</comment>
<comment type="function">
    <text evidence="9">Part of the tripartite ATP-independent periplasmic (TRAP) transport system.</text>
</comment>
<accession>A0A0C5VCI7</accession>
<evidence type="ECO:0000256" key="2">
    <source>
        <dbReference type="ARBA" id="ARBA00022448"/>
    </source>
</evidence>
<keyword evidence="6 9" id="KW-1133">Transmembrane helix</keyword>
<dbReference type="Proteomes" id="UP000032266">
    <property type="component" value="Chromosome"/>
</dbReference>
<keyword evidence="7 9" id="KW-0472">Membrane</keyword>
<dbReference type="InterPro" id="IPR007387">
    <property type="entry name" value="TRAP_DctQ"/>
</dbReference>
<dbReference type="EMBL" id="CP007142">
    <property type="protein sequence ID" value="AJQ97050.1"/>
    <property type="molecule type" value="Genomic_DNA"/>
</dbReference>
<dbReference type="Pfam" id="PF04290">
    <property type="entry name" value="DctQ"/>
    <property type="match status" value="1"/>
</dbReference>
<gene>
    <name evidence="11" type="ORF">YC6258_05018</name>
</gene>
<keyword evidence="4 9" id="KW-0997">Cell inner membrane</keyword>
<evidence type="ECO:0000256" key="5">
    <source>
        <dbReference type="ARBA" id="ARBA00022692"/>
    </source>
</evidence>
<evidence type="ECO:0000313" key="12">
    <source>
        <dbReference type="Proteomes" id="UP000032266"/>
    </source>
</evidence>
<dbReference type="PANTHER" id="PTHR35011">
    <property type="entry name" value="2,3-DIKETO-L-GULONATE TRAP TRANSPORTER SMALL PERMEASE PROTEIN YIAM"/>
    <property type="match status" value="1"/>
</dbReference>
<dbReference type="GO" id="GO:0005886">
    <property type="term" value="C:plasma membrane"/>
    <property type="evidence" value="ECO:0007669"/>
    <property type="project" value="UniProtKB-SubCell"/>
</dbReference>
<keyword evidence="2 9" id="KW-0813">Transport</keyword>
<keyword evidence="3" id="KW-1003">Cell membrane</keyword>
<dbReference type="InterPro" id="IPR055348">
    <property type="entry name" value="DctQ"/>
</dbReference>
<protein>
    <recommendedName>
        <fullName evidence="9">TRAP transporter small permease protein</fullName>
    </recommendedName>
</protein>
<evidence type="ECO:0000313" key="11">
    <source>
        <dbReference type="EMBL" id="AJQ97050.1"/>
    </source>
</evidence>
<feature type="transmembrane region" description="Helical" evidence="9">
    <location>
        <begin position="17"/>
        <end position="38"/>
    </location>
</feature>
<proteinExistence type="inferred from homology"/>
<reference evidence="11 12" key="1">
    <citation type="submission" date="2014-01" db="EMBL/GenBank/DDBJ databases">
        <title>Full genme sequencing of cellulolytic bacterium Gynuella sunshinyii YC6258T gen. nov., sp. nov.</title>
        <authorList>
            <person name="Khan H."/>
            <person name="Chung E.J."/>
            <person name="Chung Y.R."/>
        </authorList>
    </citation>
    <scope>NUCLEOTIDE SEQUENCE [LARGE SCALE GENOMIC DNA]</scope>
    <source>
        <strain evidence="11 12">YC6258</strain>
    </source>
</reference>
<evidence type="ECO:0000256" key="7">
    <source>
        <dbReference type="ARBA" id="ARBA00023136"/>
    </source>
</evidence>
<evidence type="ECO:0000256" key="9">
    <source>
        <dbReference type="RuleBase" id="RU369079"/>
    </source>
</evidence>
<dbReference type="OrthoDB" id="2085311at2"/>
<evidence type="ECO:0000259" key="10">
    <source>
        <dbReference type="Pfam" id="PF04290"/>
    </source>
</evidence>
<evidence type="ECO:0000256" key="4">
    <source>
        <dbReference type="ARBA" id="ARBA00022519"/>
    </source>
</evidence>
<comment type="subcellular location">
    <subcellularLocation>
        <location evidence="1 9">Cell inner membrane</location>
        <topology evidence="1 9">Multi-pass membrane protein</topology>
    </subcellularLocation>
</comment>
<dbReference type="GO" id="GO:0022857">
    <property type="term" value="F:transmembrane transporter activity"/>
    <property type="evidence" value="ECO:0007669"/>
    <property type="project" value="UniProtKB-UniRule"/>
</dbReference>
<dbReference type="KEGG" id="gsn:YC6258_05018"/>
<feature type="transmembrane region" description="Helical" evidence="9">
    <location>
        <begin position="87"/>
        <end position="106"/>
    </location>
</feature>
<evidence type="ECO:0000256" key="8">
    <source>
        <dbReference type="ARBA" id="ARBA00038436"/>
    </source>
</evidence>
<evidence type="ECO:0000256" key="3">
    <source>
        <dbReference type="ARBA" id="ARBA00022475"/>
    </source>
</evidence>
<dbReference type="AlphaFoldDB" id="A0A0C5VCI7"/>
<evidence type="ECO:0000256" key="6">
    <source>
        <dbReference type="ARBA" id="ARBA00022989"/>
    </source>
</evidence>
<name>A0A0C5VCI7_9GAMM</name>
<dbReference type="STRING" id="1445510.YC6258_05018"/>
<organism evidence="11 12">
    <name type="scientific">Gynuella sunshinyii YC6258</name>
    <dbReference type="NCBI Taxonomy" id="1445510"/>
    <lineage>
        <taxon>Bacteria</taxon>
        <taxon>Pseudomonadati</taxon>
        <taxon>Pseudomonadota</taxon>
        <taxon>Gammaproteobacteria</taxon>
        <taxon>Oceanospirillales</taxon>
        <taxon>Saccharospirillaceae</taxon>
        <taxon>Gynuella</taxon>
    </lineage>
</organism>
<keyword evidence="12" id="KW-1185">Reference proteome</keyword>
<dbReference type="GO" id="GO:0015740">
    <property type="term" value="P:C4-dicarboxylate transport"/>
    <property type="evidence" value="ECO:0007669"/>
    <property type="project" value="TreeGrafter"/>
</dbReference>
<comment type="subunit">
    <text evidence="9">The complex comprises the extracytoplasmic solute receptor protein and the two transmembrane proteins.</text>
</comment>
<sequence length="169" mass="18773">MFQQVALMKFLIKFEEYVAMSFLALIVLLVFIAATMRWLGHPVIWSVDMSQILFVWVCVLGANQALRNGGHVGVDVITRHLPVRAKAALDLVLYLLVIAFLLVLIYNGAKLTWLNVERRFGDSAISYAWVTVAVPVGSALMTLSCLGIIVRKFLVLTGHTTDAPQEVTQ</sequence>